<keyword evidence="2" id="KW-1185">Reference proteome</keyword>
<reference evidence="1" key="1">
    <citation type="submission" date="2023-05" db="EMBL/GenBank/DDBJ databases">
        <authorList>
            <person name="Stuckert A."/>
        </authorList>
    </citation>
    <scope>NUCLEOTIDE SEQUENCE</scope>
</reference>
<accession>A0ABN9FRD2</accession>
<protein>
    <submittedName>
        <fullName evidence="1">Uncharacterized protein</fullName>
    </submittedName>
</protein>
<gene>
    <name evidence="1" type="ORF">SPARVUS_LOCUS12627072</name>
</gene>
<evidence type="ECO:0000313" key="1">
    <source>
        <dbReference type="EMBL" id="CAI9599564.1"/>
    </source>
</evidence>
<proteinExistence type="predicted"/>
<dbReference type="Proteomes" id="UP001162483">
    <property type="component" value="Unassembled WGS sequence"/>
</dbReference>
<comment type="caution">
    <text evidence="1">The sequence shown here is derived from an EMBL/GenBank/DDBJ whole genome shotgun (WGS) entry which is preliminary data.</text>
</comment>
<name>A0ABN9FRD2_9NEOB</name>
<sequence length="65" mass="7302">FDPDFSDPPLLPVSPTYLLIRHIVWSHSAHVQLGIFFFGRVHVISTEPTSTVQTKVRGSAFPRAK</sequence>
<organism evidence="1 2">
    <name type="scientific">Staurois parvus</name>
    <dbReference type="NCBI Taxonomy" id="386267"/>
    <lineage>
        <taxon>Eukaryota</taxon>
        <taxon>Metazoa</taxon>
        <taxon>Chordata</taxon>
        <taxon>Craniata</taxon>
        <taxon>Vertebrata</taxon>
        <taxon>Euteleostomi</taxon>
        <taxon>Amphibia</taxon>
        <taxon>Batrachia</taxon>
        <taxon>Anura</taxon>
        <taxon>Neobatrachia</taxon>
        <taxon>Ranoidea</taxon>
        <taxon>Ranidae</taxon>
        <taxon>Staurois</taxon>
    </lineage>
</organism>
<feature type="non-terminal residue" evidence="1">
    <location>
        <position position="1"/>
    </location>
</feature>
<evidence type="ECO:0000313" key="2">
    <source>
        <dbReference type="Proteomes" id="UP001162483"/>
    </source>
</evidence>
<dbReference type="EMBL" id="CATNWA010017319">
    <property type="protein sequence ID" value="CAI9599564.1"/>
    <property type="molecule type" value="Genomic_DNA"/>
</dbReference>